<comment type="caution">
    <text evidence="1">The sequence shown here is derived from an EMBL/GenBank/DDBJ whole genome shotgun (WGS) entry which is preliminary data.</text>
</comment>
<proteinExistence type="predicted"/>
<keyword evidence="2" id="KW-1185">Reference proteome</keyword>
<name>A0AAN7NNR4_MYCAM</name>
<dbReference type="AlphaFoldDB" id="A0AAN7NNR4"/>
<reference evidence="1 2" key="1">
    <citation type="journal article" date="2023" name="J. Hered.">
        <title>Chromosome-level genome of the wood stork (Mycteria americana) provides insight into avian chromosome evolution.</title>
        <authorList>
            <person name="Flamio R. Jr."/>
            <person name="Ramstad K.M."/>
        </authorList>
    </citation>
    <scope>NUCLEOTIDE SEQUENCE [LARGE SCALE GENOMIC DNA]</scope>
    <source>
        <strain evidence="1">JAX WOST 10</strain>
    </source>
</reference>
<gene>
    <name evidence="1" type="ORF">QYF61_000849</name>
</gene>
<dbReference type="EMBL" id="JAUNZN010000001">
    <property type="protein sequence ID" value="KAK4828792.1"/>
    <property type="molecule type" value="Genomic_DNA"/>
</dbReference>
<dbReference type="Proteomes" id="UP001333110">
    <property type="component" value="Unassembled WGS sequence"/>
</dbReference>
<accession>A0AAN7NNR4</accession>
<organism evidence="1 2">
    <name type="scientific">Mycteria americana</name>
    <name type="common">Wood stork</name>
    <dbReference type="NCBI Taxonomy" id="33587"/>
    <lineage>
        <taxon>Eukaryota</taxon>
        <taxon>Metazoa</taxon>
        <taxon>Chordata</taxon>
        <taxon>Craniata</taxon>
        <taxon>Vertebrata</taxon>
        <taxon>Euteleostomi</taxon>
        <taxon>Archelosauria</taxon>
        <taxon>Archosauria</taxon>
        <taxon>Dinosauria</taxon>
        <taxon>Saurischia</taxon>
        <taxon>Theropoda</taxon>
        <taxon>Coelurosauria</taxon>
        <taxon>Aves</taxon>
        <taxon>Neognathae</taxon>
        <taxon>Neoaves</taxon>
        <taxon>Aequornithes</taxon>
        <taxon>Ciconiiformes</taxon>
        <taxon>Ciconiidae</taxon>
        <taxon>Mycteria</taxon>
    </lineage>
</organism>
<protein>
    <submittedName>
        <fullName evidence="1">Uncharacterized protein</fullName>
    </submittedName>
</protein>
<evidence type="ECO:0000313" key="2">
    <source>
        <dbReference type="Proteomes" id="UP001333110"/>
    </source>
</evidence>
<sequence length="367" mass="41708">MNDAKLGRVVDTFEDRAALQKDLNKEKSQGDLSNVYICLMGGEKDEGTRLFSVLCCDKRQWAQIGTHEMPSEHKINFLTKRVVKHKNGLPRKAVESQSLEVLITQLDTILSKLLSLSGPTGEAAGTPRPMTQRAVVAPTLLERQSCEHGDWEPAPTGSSWLQLRTGLSHLTLHLITPTLNGFCKEDVARLFSMVPSNRTRGNGHKLKHRRLPLNIRKPFFTVKVTKHWHSWLTREVVESPSLEIFKSHLDMVQGIHVPASRGRAAEGELGLFSLEKRRLRGDLIALYNSLKGGCREVGVGLFSQVTSDRTRGNGLKLRQGRFRLDIRKFFFTQRVIKHWNRLPREVVESPSLEVFKRRLDEVLREMV</sequence>
<evidence type="ECO:0000313" key="1">
    <source>
        <dbReference type="EMBL" id="KAK4828792.1"/>
    </source>
</evidence>